<gene>
    <name evidence="2 5" type="primary">thiL</name>
    <name evidence="5" type="ORF">NQX30_05390</name>
</gene>
<keyword evidence="6" id="KW-1185">Reference proteome</keyword>
<feature type="binding site" evidence="2">
    <location>
        <position position="310"/>
    </location>
    <ligand>
        <name>substrate</name>
    </ligand>
</feature>
<feature type="binding site" evidence="2">
    <location>
        <position position="41"/>
    </location>
    <ligand>
        <name>Mg(2+)</name>
        <dbReference type="ChEBI" id="CHEBI:18420"/>
        <label>4</label>
    </ligand>
</feature>
<feature type="domain" description="PurM-like N-terminal" evidence="3">
    <location>
        <begin position="24"/>
        <end position="134"/>
    </location>
</feature>
<dbReference type="Pfam" id="PF02769">
    <property type="entry name" value="AIRS_C"/>
    <property type="match status" value="1"/>
</dbReference>
<sequence>MHERRVIADYFYFSHNQSVTVGIGDDAAVVRPPTNAQLAVSTDTLVENVHFFSDAAPFFLARKAAAVSLSDMAAMGARPLWMTVALTATKGADWLAAFANGLRNSAAEFDYAIIGGDLSRGERVSVTTTAIGTVEGTPIVRGGATIGDDVWLSGATGEAALAVRWRQKILPIPENTDYATVLARLDNPTPRVALGFSLRGIASAAMDLSDGLMLAAEDVAATSGVSIVLEFPRLPVAAALHCLSESARNELMLAGGDDYELLFCAPTTKHAQVLAASNGTAYCIGQVVAGEGVIVRDVNGQEINLSQKGYEHDFCD</sequence>
<dbReference type="Proteomes" id="UP001168167">
    <property type="component" value="Unassembled WGS sequence"/>
</dbReference>
<dbReference type="PIRSF" id="PIRSF005303">
    <property type="entry name" value="Thiam_monoph_kin"/>
    <property type="match status" value="1"/>
</dbReference>
<dbReference type="SUPFAM" id="SSF55326">
    <property type="entry name" value="PurM N-terminal domain-like"/>
    <property type="match status" value="1"/>
</dbReference>
<evidence type="ECO:0000256" key="2">
    <source>
        <dbReference type="HAMAP-Rule" id="MF_02128"/>
    </source>
</evidence>
<comment type="pathway">
    <text evidence="2">Cofactor biosynthesis; thiamine diphosphate biosynthesis; thiamine diphosphate from thiamine phosphate: step 1/1.</text>
</comment>
<dbReference type="EC" id="2.7.4.16" evidence="2"/>
<keyword evidence="2" id="KW-0067">ATP-binding</keyword>
<evidence type="ECO:0000313" key="6">
    <source>
        <dbReference type="Proteomes" id="UP001168167"/>
    </source>
</evidence>
<dbReference type="HAMAP" id="MF_02128">
    <property type="entry name" value="TMP_kinase"/>
    <property type="match status" value="1"/>
</dbReference>
<dbReference type="InterPro" id="IPR016188">
    <property type="entry name" value="PurM-like_N"/>
</dbReference>
<feature type="binding site" evidence="2">
    <location>
        <position position="26"/>
    </location>
    <ligand>
        <name>Mg(2+)</name>
        <dbReference type="ChEBI" id="CHEBI:18420"/>
        <label>3</label>
    </ligand>
</feature>
<feature type="binding site" evidence="2">
    <location>
        <position position="141"/>
    </location>
    <ligand>
        <name>ATP</name>
        <dbReference type="ChEBI" id="CHEBI:30616"/>
    </ligand>
</feature>
<evidence type="ECO:0000313" key="5">
    <source>
        <dbReference type="EMBL" id="MDM5147800.1"/>
    </source>
</evidence>
<feature type="binding site" evidence="2">
    <location>
        <position position="210"/>
    </location>
    <ligand>
        <name>Mg(2+)</name>
        <dbReference type="ChEBI" id="CHEBI:18420"/>
        <label>5</label>
    </ligand>
</feature>
<name>A0ABT7QM67_9GAMM</name>
<reference evidence="5" key="1">
    <citation type="submission" date="2022-08" db="EMBL/GenBank/DDBJ databases">
        <authorList>
            <person name="Dzunkova M."/>
            <person name="La Clair J."/>
            <person name="Tyml T."/>
            <person name="Doud D."/>
            <person name="Schulz F."/>
            <person name="Piquer S."/>
            <person name="Porcel Sanchis D."/>
            <person name="Osborn A."/>
            <person name="Robinson D."/>
            <person name="Louie K.B."/>
            <person name="Bowen B.P."/>
            <person name="Bowers R."/>
            <person name="Lee J."/>
            <person name="Arnau Llombart V."/>
            <person name="Diaz Villanueva W."/>
            <person name="Gosliner T."/>
            <person name="Northen T."/>
            <person name="Cheng J.-F."/>
            <person name="Burkart M.D."/>
            <person name="Woyke T."/>
        </authorList>
    </citation>
    <scope>NUCLEOTIDE SEQUENCE</scope>
    <source>
        <strain evidence="5">Df01</strain>
    </source>
</reference>
<keyword evidence="2" id="KW-0547">Nucleotide-binding</keyword>
<evidence type="ECO:0000259" key="4">
    <source>
        <dbReference type="Pfam" id="PF02769"/>
    </source>
</evidence>
<dbReference type="InterPro" id="IPR006283">
    <property type="entry name" value="ThiL-like"/>
</dbReference>
<dbReference type="CDD" id="cd02194">
    <property type="entry name" value="ThiL"/>
    <property type="match status" value="1"/>
</dbReference>
<keyword evidence="2 5" id="KW-0808">Transferase</keyword>
<dbReference type="InterPro" id="IPR036921">
    <property type="entry name" value="PurM-like_N_sf"/>
</dbReference>
<keyword evidence="2" id="KW-0479">Metal-binding</keyword>
<keyword evidence="2" id="KW-0460">Magnesium</keyword>
<reference evidence="5" key="2">
    <citation type="journal article" date="2023" name="Microbiome">
        <title>Synthase-selected sorting approach identifies a beta-lactone synthase in a nudibranch symbiotic bacterium.</title>
        <authorList>
            <person name="Dzunkova M."/>
            <person name="La Clair J.J."/>
            <person name="Tyml T."/>
            <person name="Doud D."/>
            <person name="Schulz F."/>
            <person name="Piquer-Esteban S."/>
            <person name="Porcel Sanchis D."/>
            <person name="Osborn A."/>
            <person name="Robinson D."/>
            <person name="Louie K.B."/>
            <person name="Bowen B.P."/>
            <person name="Bowers R.M."/>
            <person name="Lee J."/>
            <person name="Arnau V."/>
            <person name="Diaz-Villanueva W."/>
            <person name="Stepanauskas R."/>
            <person name="Gosliner T."/>
            <person name="Date S.V."/>
            <person name="Northen T.R."/>
            <person name="Cheng J.F."/>
            <person name="Burkart M.D."/>
            <person name="Woyke T."/>
        </authorList>
    </citation>
    <scope>NUCLEOTIDE SEQUENCE</scope>
    <source>
        <strain evidence="5">Df01</strain>
    </source>
</reference>
<comment type="caution">
    <text evidence="2">Lacks conserved residue(s) required for the propagation of feature annotation.</text>
</comment>
<proteinExistence type="inferred from homology"/>
<comment type="similarity">
    <text evidence="2">Belongs to the thiamine-monophosphate kinase family.</text>
</comment>
<dbReference type="InterPro" id="IPR010918">
    <property type="entry name" value="PurM-like_C_dom"/>
</dbReference>
<dbReference type="Gene3D" id="3.90.650.10">
    <property type="entry name" value="PurM-like C-terminal domain"/>
    <property type="match status" value="1"/>
</dbReference>
<organism evidence="5 6">
    <name type="scientific">Candidatus Doriopsillibacter californiensis</name>
    <dbReference type="NCBI Taxonomy" id="2970740"/>
    <lineage>
        <taxon>Bacteria</taxon>
        <taxon>Pseudomonadati</taxon>
        <taxon>Pseudomonadota</taxon>
        <taxon>Gammaproteobacteria</taxon>
        <taxon>Candidatus Tethybacterales</taxon>
        <taxon>Candidatus Persebacteraceae</taxon>
        <taxon>Candidatus Doriopsillibacter</taxon>
    </lineage>
</organism>
<feature type="binding site" evidence="2">
    <location>
        <position position="50"/>
    </location>
    <ligand>
        <name>substrate</name>
    </ligand>
</feature>
<feature type="binding site" evidence="2">
    <location>
        <position position="43"/>
    </location>
    <ligand>
        <name>Mg(2+)</name>
        <dbReference type="ChEBI" id="CHEBI:18420"/>
        <label>2</label>
    </ligand>
</feature>
<comment type="catalytic activity">
    <reaction evidence="2">
        <text>thiamine phosphate + ATP = thiamine diphosphate + ADP</text>
        <dbReference type="Rhea" id="RHEA:15913"/>
        <dbReference type="ChEBI" id="CHEBI:30616"/>
        <dbReference type="ChEBI" id="CHEBI:37575"/>
        <dbReference type="ChEBI" id="CHEBI:58937"/>
        <dbReference type="ChEBI" id="CHEBI:456216"/>
        <dbReference type="EC" id="2.7.4.16"/>
    </reaction>
</comment>
<comment type="miscellaneous">
    <text evidence="2">Reaction mechanism of ThiL seems to utilize a direct, inline transfer of the gamma-phosphate of ATP to TMP rather than a phosphorylated enzyme intermediate.</text>
</comment>
<dbReference type="PANTHER" id="PTHR30270:SF0">
    <property type="entry name" value="THIAMINE-MONOPHOSPHATE KINASE"/>
    <property type="match status" value="1"/>
</dbReference>
<comment type="caution">
    <text evidence="5">The sequence shown here is derived from an EMBL/GenBank/DDBJ whole genome shotgun (WGS) entry which is preliminary data.</text>
</comment>
<dbReference type="EMBL" id="JANQAO010000003">
    <property type="protein sequence ID" value="MDM5147800.1"/>
    <property type="molecule type" value="Genomic_DNA"/>
</dbReference>
<evidence type="ECO:0000259" key="3">
    <source>
        <dbReference type="Pfam" id="PF00586"/>
    </source>
</evidence>
<feature type="domain" description="PurM-like C-terminal" evidence="4">
    <location>
        <begin position="199"/>
        <end position="296"/>
    </location>
</feature>
<feature type="binding site" evidence="2">
    <location>
        <position position="42"/>
    </location>
    <ligand>
        <name>Mg(2+)</name>
        <dbReference type="ChEBI" id="CHEBI:18420"/>
        <label>1</label>
    </ligand>
</feature>
<feature type="binding site" evidence="2">
    <location>
        <position position="71"/>
    </location>
    <ligand>
        <name>Mg(2+)</name>
        <dbReference type="ChEBI" id="CHEBI:18420"/>
        <label>4</label>
    </ligand>
</feature>
<dbReference type="PANTHER" id="PTHR30270">
    <property type="entry name" value="THIAMINE-MONOPHOSPHATE KINASE"/>
    <property type="match status" value="1"/>
</dbReference>
<feature type="binding site" evidence="2">
    <location>
        <position position="43"/>
    </location>
    <ligand>
        <name>Mg(2+)</name>
        <dbReference type="ChEBI" id="CHEBI:18420"/>
        <label>1</label>
    </ligand>
</feature>
<dbReference type="SUPFAM" id="SSF56042">
    <property type="entry name" value="PurM C-terminal domain-like"/>
    <property type="match status" value="1"/>
</dbReference>
<feature type="binding site" evidence="2">
    <location>
        <begin position="116"/>
        <end position="117"/>
    </location>
    <ligand>
        <name>ATP</name>
        <dbReference type="ChEBI" id="CHEBI:30616"/>
    </ligand>
</feature>
<dbReference type="Gene3D" id="3.30.1330.10">
    <property type="entry name" value="PurM-like, N-terminal domain"/>
    <property type="match status" value="1"/>
</dbReference>
<keyword evidence="1 2" id="KW-0784">Thiamine biosynthesis</keyword>
<feature type="binding site" evidence="2">
    <location>
        <position position="26"/>
    </location>
    <ligand>
        <name>Mg(2+)</name>
        <dbReference type="ChEBI" id="CHEBI:18420"/>
        <label>4</label>
    </ligand>
</feature>
<dbReference type="Pfam" id="PF00586">
    <property type="entry name" value="AIRS"/>
    <property type="match status" value="1"/>
</dbReference>
<keyword evidence="2 5" id="KW-0418">Kinase</keyword>
<feature type="binding site" evidence="2">
    <location>
        <position position="117"/>
    </location>
    <ligand>
        <name>Mg(2+)</name>
        <dbReference type="ChEBI" id="CHEBI:18420"/>
        <label>1</label>
    </ligand>
</feature>
<accession>A0ABT7QM67</accession>
<dbReference type="GO" id="GO:0009030">
    <property type="term" value="F:thiamine-phosphate kinase activity"/>
    <property type="evidence" value="ECO:0007669"/>
    <property type="project" value="UniProtKB-EC"/>
</dbReference>
<feature type="binding site" evidence="2">
    <location>
        <position position="209"/>
    </location>
    <ligand>
        <name>ATP</name>
        <dbReference type="ChEBI" id="CHEBI:30616"/>
    </ligand>
</feature>
<evidence type="ECO:0000256" key="1">
    <source>
        <dbReference type="ARBA" id="ARBA00022977"/>
    </source>
</evidence>
<feature type="binding site" evidence="2">
    <location>
        <position position="71"/>
    </location>
    <ligand>
        <name>Mg(2+)</name>
        <dbReference type="ChEBI" id="CHEBI:18420"/>
        <label>2</label>
    </ligand>
</feature>
<protein>
    <recommendedName>
        <fullName evidence="2">Thiamine-monophosphate kinase</fullName>
        <shortName evidence="2">TMP kinase</shortName>
        <shortName evidence="2">Thiamine-phosphate kinase</shortName>
        <ecNumber evidence="2">2.7.4.16</ecNumber>
    </recommendedName>
</protein>
<feature type="binding site" evidence="2">
    <location>
        <position position="71"/>
    </location>
    <ligand>
        <name>Mg(2+)</name>
        <dbReference type="ChEBI" id="CHEBI:18420"/>
        <label>3</label>
    </ligand>
</feature>
<dbReference type="InterPro" id="IPR036676">
    <property type="entry name" value="PurM-like_C_sf"/>
</dbReference>
<feature type="binding site" evidence="2">
    <location>
        <position position="257"/>
    </location>
    <ligand>
        <name>substrate</name>
    </ligand>
</feature>
<dbReference type="NCBIfam" id="TIGR01379">
    <property type="entry name" value="thiL"/>
    <property type="match status" value="1"/>
</dbReference>
<feature type="binding site" evidence="2">
    <location>
        <position position="207"/>
    </location>
    <ligand>
        <name>Mg(2+)</name>
        <dbReference type="ChEBI" id="CHEBI:18420"/>
        <label>3</label>
    </ligand>
</feature>
<comment type="function">
    <text evidence="2">Catalyzes the ATP-dependent phosphorylation of thiamine-monophosphate (TMP) to form thiamine-pyrophosphate (TPP), the active form of vitamin B1.</text>
</comment>